<evidence type="ECO:0000313" key="3">
    <source>
        <dbReference type="EMBL" id="CAF0896095.1"/>
    </source>
</evidence>
<dbReference type="InterPro" id="IPR045068">
    <property type="entry name" value="BACURD1-3"/>
</dbReference>
<dbReference type="Proteomes" id="UP000663879">
    <property type="component" value="Unassembled WGS sequence"/>
</dbReference>
<dbReference type="Pfam" id="PF02214">
    <property type="entry name" value="BTB_2"/>
    <property type="match status" value="1"/>
</dbReference>
<feature type="domain" description="BTB" evidence="2">
    <location>
        <begin position="51"/>
        <end position="107"/>
    </location>
</feature>
<dbReference type="PANTHER" id="PTHR11145">
    <property type="entry name" value="BTB/POZ DOMAIN-CONTAINING ADAPTER FOR CUL3-MEDIATED RHOA DEGRADATION PROTEIN FAMILY MEMBER"/>
    <property type="match status" value="1"/>
</dbReference>
<keyword evidence="1" id="KW-0812">Transmembrane</keyword>
<dbReference type="PROSITE" id="PS50097">
    <property type="entry name" value="BTB"/>
    <property type="match status" value="1"/>
</dbReference>
<dbReference type="PANTHER" id="PTHR11145:SF8">
    <property type="entry name" value="RE57120P"/>
    <property type="match status" value="1"/>
</dbReference>
<feature type="transmembrane region" description="Helical" evidence="1">
    <location>
        <begin position="155"/>
        <end position="175"/>
    </location>
</feature>
<keyword evidence="1" id="KW-1133">Transmembrane helix</keyword>
<dbReference type="AlphaFoldDB" id="A0A813ZBE7"/>
<name>A0A813ZBE7_9BILA</name>
<evidence type="ECO:0000256" key="1">
    <source>
        <dbReference type="SAM" id="Phobius"/>
    </source>
</evidence>
<dbReference type="CDD" id="cd18316">
    <property type="entry name" value="BTB_POZ_KCTD-like"/>
    <property type="match status" value="1"/>
</dbReference>
<reference evidence="3" key="1">
    <citation type="submission" date="2021-02" db="EMBL/GenBank/DDBJ databases">
        <authorList>
            <person name="Nowell W R."/>
        </authorList>
    </citation>
    <scope>NUCLEOTIDE SEQUENCE</scope>
    <source>
        <strain evidence="3">Ploen Becks lab</strain>
    </source>
</reference>
<dbReference type="OrthoDB" id="2414723at2759"/>
<keyword evidence="1" id="KW-0472">Membrane</keyword>
<keyword evidence="4" id="KW-1185">Reference proteome</keyword>
<evidence type="ECO:0000259" key="2">
    <source>
        <dbReference type="PROSITE" id="PS50097"/>
    </source>
</evidence>
<protein>
    <recommendedName>
        <fullName evidence="2">BTB domain-containing protein</fullName>
    </recommendedName>
</protein>
<dbReference type="InterPro" id="IPR003131">
    <property type="entry name" value="T1-type_BTB"/>
</dbReference>
<evidence type="ECO:0000313" key="4">
    <source>
        <dbReference type="Proteomes" id="UP000663879"/>
    </source>
</evidence>
<dbReference type="GO" id="GO:0051260">
    <property type="term" value="P:protein homooligomerization"/>
    <property type="evidence" value="ECO:0007669"/>
    <property type="project" value="InterPro"/>
</dbReference>
<sequence>MKIISIEQKLSLLTHKIDKLSQDYSNLLVDLNQNVIKTEQQIRSSNIKQPKKIQLNIGGKLFVTTQRTLEKSQYFKDYFSRNYCDMNNEIFIDRDPKLFEYILHYLRRIEYNEVLEVSGSIDLNQLNKEAKFYKIPQLIDLTNQKFNFNIDFKNIIIIILLIFQVFLTAKILFSIDEFTFFKALKQKKF</sequence>
<dbReference type="InterPro" id="IPR000210">
    <property type="entry name" value="BTB/POZ_dom"/>
</dbReference>
<gene>
    <name evidence="3" type="ORF">OXX778_LOCUS11159</name>
</gene>
<comment type="caution">
    <text evidence="3">The sequence shown here is derived from an EMBL/GenBank/DDBJ whole genome shotgun (WGS) entry which is preliminary data.</text>
</comment>
<dbReference type="EMBL" id="CAJNOC010001856">
    <property type="protein sequence ID" value="CAF0896095.1"/>
    <property type="molecule type" value="Genomic_DNA"/>
</dbReference>
<accession>A0A813ZBE7</accession>
<dbReference type="SUPFAM" id="SSF54695">
    <property type="entry name" value="POZ domain"/>
    <property type="match status" value="1"/>
</dbReference>
<dbReference type="SMART" id="SM00225">
    <property type="entry name" value="BTB"/>
    <property type="match status" value="1"/>
</dbReference>
<organism evidence="3 4">
    <name type="scientific">Brachionus calyciflorus</name>
    <dbReference type="NCBI Taxonomy" id="104777"/>
    <lineage>
        <taxon>Eukaryota</taxon>
        <taxon>Metazoa</taxon>
        <taxon>Spiralia</taxon>
        <taxon>Gnathifera</taxon>
        <taxon>Rotifera</taxon>
        <taxon>Eurotatoria</taxon>
        <taxon>Monogononta</taxon>
        <taxon>Pseudotrocha</taxon>
        <taxon>Ploima</taxon>
        <taxon>Brachionidae</taxon>
        <taxon>Brachionus</taxon>
    </lineage>
</organism>
<dbReference type="InterPro" id="IPR011333">
    <property type="entry name" value="SKP1/BTB/POZ_sf"/>
</dbReference>
<dbReference type="Gene3D" id="3.30.710.10">
    <property type="entry name" value="Potassium Channel Kv1.1, Chain A"/>
    <property type="match status" value="1"/>
</dbReference>
<proteinExistence type="predicted"/>